<dbReference type="Pfam" id="PF02076">
    <property type="entry name" value="STE3"/>
    <property type="match status" value="1"/>
</dbReference>
<proteinExistence type="inferred from homology"/>
<evidence type="ECO:0000313" key="12">
    <source>
        <dbReference type="EMBL" id="CAK5270892.1"/>
    </source>
</evidence>
<evidence type="ECO:0000256" key="2">
    <source>
        <dbReference type="ARBA" id="ARBA00011085"/>
    </source>
</evidence>
<dbReference type="PANTHER" id="PTHR28097">
    <property type="entry name" value="PHEROMONE A FACTOR RECEPTOR"/>
    <property type="match status" value="1"/>
</dbReference>
<keyword evidence="5 11" id="KW-1133">Transmembrane helix</keyword>
<feature type="transmembrane region" description="Helical" evidence="11">
    <location>
        <begin position="159"/>
        <end position="182"/>
    </location>
</feature>
<keyword evidence="4 11" id="KW-0812">Transmembrane</keyword>
<keyword evidence="6" id="KW-0297">G-protein coupled receptor</keyword>
<comment type="subcellular location">
    <subcellularLocation>
        <location evidence="1">Membrane</location>
        <topology evidence="1">Multi-pass membrane protein</topology>
    </subcellularLocation>
</comment>
<evidence type="ECO:0000256" key="3">
    <source>
        <dbReference type="ARBA" id="ARBA00022507"/>
    </source>
</evidence>
<dbReference type="AlphaFoldDB" id="A0AAD2H8B5"/>
<evidence type="ECO:0000256" key="6">
    <source>
        <dbReference type="ARBA" id="ARBA00023040"/>
    </source>
</evidence>
<comment type="caution">
    <text evidence="12">The sequence shown here is derived from an EMBL/GenBank/DDBJ whole genome shotgun (WGS) entry which is preliminary data.</text>
</comment>
<dbReference type="GO" id="GO:0004934">
    <property type="term" value="F:mating-type alpha-factor pheromone receptor activity"/>
    <property type="evidence" value="ECO:0007669"/>
    <property type="project" value="InterPro"/>
</dbReference>
<dbReference type="EMBL" id="CAVNYO010000169">
    <property type="protein sequence ID" value="CAK5270892.1"/>
    <property type="molecule type" value="Genomic_DNA"/>
</dbReference>
<name>A0AAD2H8B5_9AGAR</name>
<dbReference type="InterPro" id="IPR000481">
    <property type="entry name" value="GPCR_Pheromne_B_alpha_rcpt"/>
</dbReference>
<evidence type="ECO:0000256" key="1">
    <source>
        <dbReference type="ARBA" id="ARBA00004141"/>
    </source>
</evidence>
<keyword evidence="8" id="KW-0675">Receptor</keyword>
<dbReference type="GO" id="GO:0000750">
    <property type="term" value="P:pheromone-dependent signal transduction involved in conjugation with cellular fusion"/>
    <property type="evidence" value="ECO:0007669"/>
    <property type="project" value="TreeGrafter"/>
</dbReference>
<comment type="similarity">
    <text evidence="2">Belongs to the G-protein coupled receptor 4 family.</text>
</comment>
<dbReference type="PANTHER" id="PTHR28097:SF1">
    <property type="entry name" value="PHEROMONE A FACTOR RECEPTOR"/>
    <property type="match status" value="1"/>
</dbReference>
<feature type="transmembrane region" description="Helical" evidence="11">
    <location>
        <begin position="86"/>
        <end position="106"/>
    </location>
</feature>
<sequence length="526" mass="57098">MALPGHGANTRSFYKTCGACLGKVDYHPLIPPSALRLAAAAAAAAMYYYQGPPTWVFSAFSLTACIMNLIPLPWHLEAWNVGTCLFMIWTAIANMIFFINSIIWRGNVHNSAPVWCDIVTHFMVGFNTAVPACCLCISRRLYSIASVKSVTKTKSDQRRAILGDLAIGLGIPILSIPLQYVVQGHRYDILEDVGCLSETYETPVAIVLYNLPPLLIGCVSAVYCTLAIRAFHHCRLQFKELLSSSNNLNANRYLRLMCLAGTDLVLTIPLTVFVLVANSRVGIQPWISWADTHSNFSRVREVPGIFWRSDPWNVASIELLRWSTVGAGFIFFAFFGFADEARKHYRLALQSVAKRVGISTLGTGTLSSNGTSKGQSSYSRGALPVFVKKQVSRKRDSLDSFSDTMDLDGSLGALTYDGSKVSAKSFGDLSTEKSFGAISFGDVGGLLSEKKGDDFLESPISYSGSSSSGSEHGGLSRPLTPISDDADDIEVSSLHRASMYVLPAIPSAARTHVSRTSDVVDPANAV</sequence>
<dbReference type="PRINTS" id="PR00899">
    <property type="entry name" value="GPCRSTE3"/>
</dbReference>
<feature type="compositionally biased region" description="Low complexity" evidence="10">
    <location>
        <begin position="458"/>
        <end position="476"/>
    </location>
</feature>
<feature type="transmembrane region" description="Helical" evidence="11">
    <location>
        <begin position="55"/>
        <end position="74"/>
    </location>
</feature>
<feature type="transmembrane region" description="Helical" evidence="11">
    <location>
        <begin position="214"/>
        <end position="232"/>
    </location>
</feature>
<feature type="transmembrane region" description="Helical" evidence="11">
    <location>
        <begin position="319"/>
        <end position="338"/>
    </location>
</feature>
<feature type="transmembrane region" description="Helical" evidence="11">
    <location>
        <begin position="253"/>
        <end position="276"/>
    </location>
</feature>
<gene>
    <name evidence="12" type="ORF">MYCIT1_LOCUS15668</name>
</gene>
<keyword evidence="9" id="KW-0807">Transducer</keyword>
<dbReference type="CDD" id="cd14966">
    <property type="entry name" value="7tmD_STE3"/>
    <property type="match status" value="1"/>
</dbReference>
<evidence type="ECO:0000256" key="4">
    <source>
        <dbReference type="ARBA" id="ARBA00022692"/>
    </source>
</evidence>
<dbReference type="Gene3D" id="1.20.1070.10">
    <property type="entry name" value="Rhodopsin 7-helix transmembrane proteins"/>
    <property type="match status" value="1"/>
</dbReference>
<keyword evidence="13" id="KW-1185">Reference proteome</keyword>
<feature type="transmembrane region" description="Helical" evidence="11">
    <location>
        <begin position="118"/>
        <end position="138"/>
    </location>
</feature>
<evidence type="ECO:0000256" key="8">
    <source>
        <dbReference type="ARBA" id="ARBA00023170"/>
    </source>
</evidence>
<dbReference type="Proteomes" id="UP001295794">
    <property type="component" value="Unassembled WGS sequence"/>
</dbReference>
<evidence type="ECO:0000256" key="5">
    <source>
        <dbReference type="ARBA" id="ARBA00022989"/>
    </source>
</evidence>
<organism evidence="12 13">
    <name type="scientific">Mycena citricolor</name>
    <dbReference type="NCBI Taxonomy" id="2018698"/>
    <lineage>
        <taxon>Eukaryota</taxon>
        <taxon>Fungi</taxon>
        <taxon>Dikarya</taxon>
        <taxon>Basidiomycota</taxon>
        <taxon>Agaricomycotina</taxon>
        <taxon>Agaricomycetes</taxon>
        <taxon>Agaricomycetidae</taxon>
        <taxon>Agaricales</taxon>
        <taxon>Marasmiineae</taxon>
        <taxon>Mycenaceae</taxon>
        <taxon>Mycena</taxon>
    </lineage>
</organism>
<protein>
    <recommendedName>
        <fullName evidence="14">Pheromone receptor</fullName>
    </recommendedName>
</protein>
<evidence type="ECO:0000256" key="11">
    <source>
        <dbReference type="SAM" id="Phobius"/>
    </source>
</evidence>
<evidence type="ECO:0000256" key="9">
    <source>
        <dbReference type="ARBA" id="ARBA00023224"/>
    </source>
</evidence>
<dbReference type="PRINTS" id="PR00901">
    <property type="entry name" value="PHEROMONEBAR"/>
</dbReference>
<keyword evidence="3" id="KW-0589">Pheromone response</keyword>
<accession>A0AAD2H8B5</accession>
<evidence type="ECO:0008006" key="14">
    <source>
        <dbReference type="Google" id="ProtNLM"/>
    </source>
</evidence>
<evidence type="ECO:0000256" key="7">
    <source>
        <dbReference type="ARBA" id="ARBA00023136"/>
    </source>
</evidence>
<feature type="region of interest" description="Disordered" evidence="10">
    <location>
        <begin position="458"/>
        <end position="482"/>
    </location>
</feature>
<dbReference type="GO" id="GO:0005886">
    <property type="term" value="C:plasma membrane"/>
    <property type="evidence" value="ECO:0007669"/>
    <property type="project" value="TreeGrafter"/>
</dbReference>
<dbReference type="InterPro" id="IPR001499">
    <property type="entry name" value="GPCR_STE3"/>
</dbReference>
<keyword evidence="7 11" id="KW-0472">Membrane</keyword>
<evidence type="ECO:0000313" key="13">
    <source>
        <dbReference type="Proteomes" id="UP001295794"/>
    </source>
</evidence>
<evidence type="ECO:0000256" key="10">
    <source>
        <dbReference type="SAM" id="MobiDB-lite"/>
    </source>
</evidence>
<reference evidence="12" key="1">
    <citation type="submission" date="2023-11" db="EMBL/GenBank/DDBJ databases">
        <authorList>
            <person name="De Vega J J."/>
            <person name="De Vega J J."/>
        </authorList>
    </citation>
    <scope>NUCLEOTIDE SEQUENCE</scope>
</reference>